<protein>
    <submittedName>
        <fullName evidence="2">Uncharacterized protein</fullName>
    </submittedName>
</protein>
<evidence type="ECO:0000313" key="3">
    <source>
        <dbReference type="Proteomes" id="UP000054560"/>
    </source>
</evidence>
<feature type="compositionally biased region" description="Basic and acidic residues" evidence="1">
    <location>
        <begin position="70"/>
        <end position="91"/>
    </location>
</feature>
<dbReference type="RefSeq" id="XP_014153146.1">
    <property type="nucleotide sequence ID" value="XM_014297671.1"/>
</dbReference>
<evidence type="ECO:0000313" key="2">
    <source>
        <dbReference type="EMBL" id="KNC79244.1"/>
    </source>
</evidence>
<name>A0A0L0FRD0_9EUKA</name>
<dbReference type="Proteomes" id="UP000054560">
    <property type="component" value="Unassembled WGS sequence"/>
</dbReference>
<organism evidence="2 3">
    <name type="scientific">Sphaeroforma arctica JP610</name>
    <dbReference type="NCBI Taxonomy" id="667725"/>
    <lineage>
        <taxon>Eukaryota</taxon>
        <taxon>Ichthyosporea</taxon>
        <taxon>Ichthyophonida</taxon>
        <taxon>Sphaeroforma</taxon>
    </lineage>
</organism>
<feature type="region of interest" description="Disordered" evidence="1">
    <location>
        <begin position="63"/>
        <end position="119"/>
    </location>
</feature>
<proteinExistence type="predicted"/>
<gene>
    <name evidence="2" type="ORF">SARC_08354</name>
</gene>
<keyword evidence="3" id="KW-1185">Reference proteome</keyword>
<dbReference type="EMBL" id="KQ242341">
    <property type="protein sequence ID" value="KNC79244.1"/>
    <property type="molecule type" value="Genomic_DNA"/>
</dbReference>
<accession>A0A0L0FRD0</accession>
<dbReference type="AlphaFoldDB" id="A0A0L0FRD0"/>
<reference evidence="2 3" key="1">
    <citation type="submission" date="2011-02" db="EMBL/GenBank/DDBJ databases">
        <title>The Genome Sequence of Sphaeroforma arctica JP610.</title>
        <authorList>
            <consortium name="The Broad Institute Genome Sequencing Platform"/>
            <person name="Russ C."/>
            <person name="Cuomo C."/>
            <person name="Young S.K."/>
            <person name="Zeng Q."/>
            <person name="Gargeya S."/>
            <person name="Alvarado L."/>
            <person name="Berlin A."/>
            <person name="Chapman S.B."/>
            <person name="Chen Z."/>
            <person name="Freedman E."/>
            <person name="Gellesch M."/>
            <person name="Goldberg J."/>
            <person name="Griggs A."/>
            <person name="Gujja S."/>
            <person name="Heilman E."/>
            <person name="Heiman D."/>
            <person name="Howarth C."/>
            <person name="Mehta T."/>
            <person name="Neiman D."/>
            <person name="Pearson M."/>
            <person name="Roberts A."/>
            <person name="Saif S."/>
            <person name="Shea T."/>
            <person name="Shenoy N."/>
            <person name="Sisk P."/>
            <person name="Stolte C."/>
            <person name="Sykes S."/>
            <person name="White J."/>
            <person name="Yandava C."/>
            <person name="Burger G."/>
            <person name="Gray M.W."/>
            <person name="Holland P.W.H."/>
            <person name="King N."/>
            <person name="Lang F.B.F."/>
            <person name="Roger A.J."/>
            <person name="Ruiz-Trillo I."/>
            <person name="Haas B."/>
            <person name="Nusbaum C."/>
            <person name="Birren B."/>
        </authorList>
    </citation>
    <scope>NUCLEOTIDE SEQUENCE [LARGE SCALE GENOMIC DNA]</scope>
    <source>
        <strain evidence="2 3">JP610</strain>
    </source>
</reference>
<sequence length="119" mass="14218">MLGWTSPHRASRPWQQDRTTRFTRIFAGDAQMRVGTPMRVMSRYLYVNLLCYISVTQFRVSISADKKRRTNEEQRKQRNDEHDRDNYRRADGMVYIKGRNGRLTMRLKNPAPRTTVRPQ</sequence>
<evidence type="ECO:0000256" key="1">
    <source>
        <dbReference type="SAM" id="MobiDB-lite"/>
    </source>
</evidence>
<dbReference type="GeneID" id="25908858"/>